<name>A0A1X0RHS4_RHIZD</name>
<dbReference type="OrthoDB" id="427795at2759"/>
<dbReference type="Proteomes" id="UP000242414">
    <property type="component" value="Unassembled WGS sequence"/>
</dbReference>
<dbReference type="InterPro" id="IPR001680">
    <property type="entry name" value="WD40_rpt"/>
</dbReference>
<reference evidence="3" key="1">
    <citation type="journal article" date="2016" name="Proc. Natl. Acad. Sci. U.S.A.">
        <title>Lipid metabolic changes in an early divergent fungus govern the establishment of a mutualistic symbiosis with endobacteria.</title>
        <authorList>
            <person name="Lastovetsky O.A."/>
            <person name="Gaspar M.L."/>
            <person name="Mondo S.J."/>
            <person name="LaButti K.M."/>
            <person name="Sandor L."/>
            <person name="Grigoriev I.V."/>
            <person name="Henry S.A."/>
            <person name="Pawlowska T.E."/>
        </authorList>
    </citation>
    <scope>NUCLEOTIDE SEQUENCE [LARGE SCALE GENOMIC DNA]</scope>
    <source>
        <strain evidence="3">ATCC 52814</strain>
    </source>
</reference>
<dbReference type="AlphaFoldDB" id="A0A1X0RHS4"/>
<proteinExistence type="predicted"/>
<dbReference type="InterPro" id="IPR050459">
    <property type="entry name" value="WD_repeat_RBAP46/RBAP48/MSI1"/>
</dbReference>
<organism evidence="3">
    <name type="scientific">Rhizopus microsporus var. microsporus</name>
    <dbReference type="NCBI Taxonomy" id="86635"/>
    <lineage>
        <taxon>Eukaryota</taxon>
        <taxon>Fungi</taxon>
        <taxon>Fungi incertae sedis</taxon>
        <taxon>Mucoromycota</taxon>
        <taxon>Mucoromycotina</taxon>
        <taxon>Mucoromycetes</taxon>
        <taxon>Mucorales</taxon>
        <taxon>Mucorineae</taxon>
        <taxon>Rhizopodaceae</taxon>
        <taxon>Rhizopus</taxon>
    </lineage>
</organism>
<dbReference type="Pfam" id="PF00400">
    <property type="entry name" value="WD40"/>
    <property type="match status" value="2"/>
</dbReference>
<gene>
    <name evidence="3" type="ORF">BCV72DRAFT_300839</name>
</gene>
<protein>
    <recommendedName>
        <fullName evidence="4">WD40 repeat-like protein</fullName>
    </recommendedName>
</protein>
<dbReference type="VEuPathDB" id="FungiDB:BCV72DRAFT_300839"/>
<accession>A0A1X0RHS4</accession>
<dbReference type="SUPFAM" id="SSF50960">
    <property type="entry name" value="TolB, C-terminal domain"/>
    <property type="match status" value="1"/>
</dbReference>
<dbReference type="Gene3D" id="2.130.10.10">
    <property type="entry name" value="YVTN repeat-like/Quinoprotein amine dehydrogenase"/>
    <property type="match status" value="1"/>
</dbReference>
<evidence type="ECO:0000256" key="1">
    <source>
        <dbReference type="ARBA" id="ARBA00022574"/>
    </source>
</evidence>
<evidence type="ECO:0008006" key="4">
    <source>
        <dbReference type="Google" id="ProtNLM"/>
    </source>
</evidence>
<evidence type="ECO:0000313" key="3">
    <source>
        <dbReference type="EMBL" id="ORE11544.1"/>
    </source>
</evidence>
<dbReference type="PANTHER" id="PTHR22850">
    <property type="entry name" value="WD40 REPEAT FAMILY"/>
    <property type="match status" value="1"/>
</dbReference>
<sequence>MDMNKRVIQLLWSPHHETILGTASNDRRICVWRDLAKIKHGDELLFVHNGHTNEVSDFGWNPAEPWMIESCGEDNVLQTCQPD</sequence>
<keyword evidence="2" id="KW-0677">Repeat</keyword>
<dbReference type="InterPro" id="IPR015943">
    <property type="entry name" value="WD40/YVTN_repeat-like_dom_sf"/>
</dbReference>
<keyword evidence="1" id="KW-0853">WD repeat</keyword>
<dbReference type="EMBL" id="KV921856">
    <property type="protein sequence ID" value="ORE11544.1"/>
    <property type="molecule type" value="Genomic_DNA"/>
</dbReference>
<evidence type="ECO:0000256" key="2">
    <source>
        <dbReference type="ARBA" id="ARBA00022737"/>
    </source>
</evidence>